<dbReference type="RefSeq" id="XP_001585032.1">
    <property type="nucleotide sequence ID" value="XM_001584982.1"/>
</dbReference>
<reference evidence="3" key="1">
    <citation type="journal article" date="2017" name="Genome Biol. Evol.">
        <title>The complete genome sequence of the phytopathogenic fungus Sclerotinia sclerotiorum reveals insights into the genome architecture of broad host range pathogens.</title>
        <authorList>
            <person name="Derbyshire M."/>
            <person name="Denton-Giles M."/>
            <person name="Hegedus D."/>
            <person name="Seifbarghy S."/>
            <person name="Rollins J."/>
            <person name="van Kan J."/>
            <person name="Seidl M.F."/>
            <person name="Faino L."/>
            <person name="Mbengue M."/>
            <person name="Navaud O."/>
            <person name="Raffaele S."/>
            <person name="Hammond-Kosack K."/>
            <person name="Heard S."/>
            <person name="Oliver R."/>
        </authorList>
    </citation>
    <scope>NUCLEOTIDE SEQUENCE [LARGE SCALE GENOMIC DNA]</scope>
    <source>
        <strain evidence="3">ATCC 18683 / 1980 / Ss-1</strain>
    </source>
</reference>
<name>A0A1D9QFT8_SCLS1</name>
<dbReference type="OrthoDB" id="10254945at2759"/>
<gene>
    <name evidence="2" type="ORF">sscle_11g085740</name>
</gene>
<protein>
    <submittedName>
        <fullName evidence="2">Uncharacterized protein</fullName>
    </submittedName>
</protein>
<evidence type="ECO:0000313" key="2">
    <source>
        <dbReference type="EMBL" id="APA13804.1"/>
    </source>
</evidence>
<dbReference type="EMBL" id="CP017824">
    <property type="protein sequence ID" value="APA13804.1"/>
    <property type="molecule type" value="Genomic_DNA"/>
</dbReference>
<dbReference type="Proteomes" id="UP000177798">
    <property type="component" value="Chromosome 11"/>
</dbReference>
<proteinExistence type="predicted"/>
<dbReference type="KEGG" id="ssl:SS1G_13892"/>
<sequence length="121" mass="13569">MANRSSARPSSAANPEGDTAFKKKYGPYPGRPNDRHSGLSPILLFISAGGVARADRNTLRREQKQRASYYNFTAKELLDLDANITSARSLKPSDLNVLIQPCFKRSHWRKPGRNHEPYSLV</sequence>
<evidence type="ECO:0000256" key="1">
    <source>
        <dbReference type="SAM" id="MobiDB-lite"/>
    </source>
</evidence>
<organism evidence="2 3">
    <name type="scientific">Sclerotinia sclerotiorum (strain ATCC 18683 / 1980 / Ss-1)</name>
    <name type="common">White mold</name>
    <name type="synonym">Whetzelinia sclerotiorum</name>
    <dbReference type="NCBI Taxonomy" id="665079"/>
    <lineage>
        <taxon>Eukaryota</taxon>
        <taxon>Fungi</taxon>
        <taxon>Dikarya</taxon>
        <taxon>Ascomycota</taxon>
        <taxon>Pezizomycotina</taxon>
        <taxon>Leotiomycetes</taxon>
        <taxon>Helotiales</taxon>
        <taxon>Sclerotiniaceae</taxon>
        <taxon>Sclerotinia</taxon>
    </lineage>
</organism>
<feature type="compositionally biased region" description="Low complexity" evidence="1">
    <location>
        <begin position="1"/>
        <end position="15"/>
    </location>
</feature>
<evidence type="ECO:0000313" key="3">
    <source>
        <dbReference type="Proteomes" id="UP000177798"/>
    </source>
</evidence>
<dbReference type="AlphaFoldDB" id="A0A1D9QFT8"/>
<feature type="region of interest" description="Disordered" evidence="1">
    <location>
        <begin position="1"/>
        <end position="36"/>
    </location>
</feature>
<dbReference type="VEuPathDB" id="FungiDB:sscle_11g085740"/>
<accession>A0A1D9QFT8</accession>